<dbReference type="Proteomes" id="UP000653454">
    <property type="component" value="Unassembled WGS sequence"/>
</dbReference>
<evidence type="ECO:0000313" key="3">
    <source>
        <dbReference type="Proteomes" id="UP000653454"/>
    </source>
</evidence>
<dbReference type="AlphaFoldDB" id="A0A8S4FU72"/>
<reference evidence="2" key="1">
    <citation type="submission" date="2020-11" db="EMBL/GenBank/DDBJ databases">
        <authorList>
            <person name="Whiteford S."/>
        </authorList>
    </citation>
    <scope>NUCLEOTIDE SEQUENCE</scope>
</reference>
<comment type="caution">
    <text evidence="2">The sequence shown here is derived from an EMBL/GenBank/DDBJ whole genome shotgun (WGS) entry which is preliminary data.</text>
</comment>
<protein>
    <submittedName>
        <fullName evidence="2">(diamondback moth) hypothetical protein</fullName>
    </submittedName>
</protein>
<feature type="region of interest" description="Disordered" evidence="1">
    <location>
        <begin position="49"/>
        <end position="117"/>
    </location>
</feature>
<keyword evidence="3" id="KW-1185">Reference proteome</keyword>
<proteinExistence type="predicted"/>
<feature type="compositionally biased region" description="Low complexity" evidence="1">
    <location>
        <begin position="64"/>
        <end position="90"/>
    </location>
</feature>
<organism evidence="2 3">
    <name type="scientific">Plutella xylostella</name>
    <name type="common">Diamondback moth</name>
    <name type="synonym">Plutella maculipennis</name>
    <dbReference type="NCBI Taxonomy" id="51655"/>
    <lineage>
        <taxon>Eukaryota</taxon>
        <taxon>Metazoa</taxon>
        <taxon>Ecdysozoa</taxon>
        <taxon>Arthropoda</taxon>
        <taxon>Hexapoda</taxon>
        <taxon>Insecta</taxon>
        <taxon>Pterygota</taxon>
        <taxon>Neoptera</taxon>
        <taxon>Endopterygota</taxon>
        <taxon>Lepidoptera</taxon>
        <taxon>Glossata</taxon>
        <taxon>Ditrysia</taxon>
        <taxon>Yponomeutoidea</taxon>
        <taxon>Plutellidae</taxon>
        <taxon>Plutella</taxon>
    </lineage>
</organism>
<evidence type="ECO:0000256" key="1">
    <source>
        <dbReference type="SAM" id="MobiDB-lite"/>
    </source>
</evidence>
<sequence length="117" mass="12329">MNFKYFMESVLTWMLNNKTIVFLSLLSFCLFVSVLAIAGQKNRLVAKLDQCESEKNDMATPKPTDTTGDETSTTTDSSTTDGSTTSGDSTAETNPPTSGGGDNPGETGGGFRLADAA</sequence>
<name>A0A8S4FU72_PLUXY</name>
<feature type="compositionally biased region" description="Gly residues" evidence="1">
    <location>
        <begin position="98"/>
        <end position="111"/>
    </location>
</feature>
<accession>A0A8S4FU72</accession>
<dbReference type="EMBL" id="CAJHNJ030000040">
    <property type="protein sequence ID" value="CAG9130219.1"/>
    <property type="molecule type" value="Genomic_DNA"/>
</dbReference>
<evidence type="ECO:0000313" key="2">
    <source>
        <dbReference type="EMBL" id="CAG9130219.1"/>
    </source>
</evidence>
<gene>
    <name evidence="2" type="ORF">PLXY2_LOCUS9829</name>
</gene>